<name>A0ABQ2JF55_9SPHN</name>
<accession>A0ABQ2JF55</accession>
<evidence type="ECO:0000313" key="2">
    <source>
        <dbReference type="Proteomes" id="UP000605099"/>
    </source>
</evidence>
<protein>
    <submittedName>
        <fullName evidence="1">Uncharacterized protein</fullName>
    </submittedName>
</protein>
<sequence>MNEAARLGGIAGEANRNLADPKGSEHIELAGCKEETVRFFRFYVECPDVRTVASAAAHSREPRCHRVGGGRCYAHGFNGRAQ</sequence>
<dbReference type="EMBL" id="BMLK01000005">
    <property type="protein sequence ID" value="GGN46302.1"/>
    <property type="molecule type" value="Genomic_DNA"/>
</dbReference>
<keyword evidence="2" id="KW-1185">Reference proteome</keyword>
<dbReference type="Proteomes" id="UP000605099">
    <property type="component" value="Unassembled WGS sequence"/>
</dbReference>
<proteinExistence type="predicted"/>
<reference evidence="2" key="1">
    <citation type="journal article" date="2019" name="Int. J. Syst. Evol. Microbiol.">
        <title>The Global Catalogue of Microorganisms (GCM) 10K type strain sequencing project: providing services to taxonomists for standard genome sequencing and annotation.</title>
        <authorList>
            <consortium name="The Broad Institute Genomics Platform"/>
            <consortium name="The Broad Institute Genome Sequencing Center for Infectious Disease"/>
            <person name="Wu L."/>
            <person name="Ma J."/>
        </authorList>
    </citation>
    <scope>NUCLEOTIDE SEQUENCE [LARGE SCALE GENOMIC DNA]</scope>
    <source>
        <strain evidence="2">CGMCC 1.6784</strain>
    </source>
</reference>
<gene>
    <name evidence="1" type="ORF">GCM10011349_13340</name>
</gene>
<comment type="caution">
    <text evidence="1">The sequence shown here is derived from an EMBL/GenBank/DDBJ whole genome shotgun (WGS) entry which is preliminary data.</text>
</comment>
<organism evidence="1 2">
    <name type="scientific">Novosphingobium indicum</name>
    <dbReference type="NCBI Taxonomy" id="462949"/>
    <lineage>
        <taxon>Bacteria</taxon>
        <taxon>Pseudomonadati</taxon>
        <taxon>Pseudomonadota</taxon>
        <taxon>Alphaproteobacteria</taxon>
        <taxon>Sphingomonadales</taxon>
        <taxon>Sphingomonadaceae</taxon>
        <taxon>Novosphingobium</taxon>
    </lineage>
</organism>
<evidence type="ECO:0000313" key="1">
    <source>
        <dbReference type="EMBL" id="GGN46302.1"/>
    </source>
</evidence>